<dbReference type="RefSeq" id="WP_039365181.1">
    <property type="nucleotide sequence ID" value="NZ_JWTA01000003.1"/>
</dbReference>
<protein>
    <recommendedName>
        <fullName evidence="4">Outer membrane protein beta-barrel domain-containing protein</fullName>
    </recommendedName>
</protein>
<dbReference type="Proteomes" id="UP000031167">
    <property type="component" value="Unassembled WGS sequence"/>
</dbReference>
<dbReference type="EMBL" id="JWTA01000003">
    <property type="protein sequence ID" value="KIC64601.1"/>
    <property type="molecule type" value="Genomic_DNA"/>
</dbReference>
<dbReference type="AlphaFoldDB" id="A0A0B4DD24"/>
<dbReference type="STRING" id="363331.RM51_03425"/>
<dbReference type="OrthoDB" id="1431221at2"/>
<proteinExistence type="predicted"/>
<evidence type="ECO:0000313" key="3">
    <source>
        <dbReference type="Proteomes" id="UP000031167"/>
    </source>
</evidence>
<keyword evidence="1" id="KW-0732">Signal</keyword>
<keyword evidence="3" id="KW-1185">Reference proteome</keyword>
<reference evidence="2 3" key="1">
    <citation type="submission" date="2014-12" db="EMBL/GenBank/DDBJ databases">
        <title>Genome sequencing of Chryseobacterium taiwanense TPW19.</title>
        <authorList>
            <person name="Tan P.W."/>
            <person name="Chan K.-G."/>
        </authorList>
    </citation>
    <scope>NUCLEOTIDE SEQUENCE [LARGE SCALE GENOMIC DNA]</scope>
    <source>
        <strain evidence="2 3">TPW19</strain>
    </source>
</reference>
<accession>A0A0B4DD24</accession>
<name>A0A0B4DD24_9FLAO</name>
<evidence type="ECO:0000256" key="1">
    <source>
        <dbReference type="SAM" id="SignalP"/>
    </source>
</evidence>
<feature type="signal peptide" evidence="1">
    <location>
        <begin position="1"/>
        <end position="20"/>
    </location>
</feature>
<feature type="chain" id="PRO_5002085363" description="Outer membrane protein beta-barrel domain-containing protein" evidence="1">
    <location>
        <begin position="21"/>
        <end position="221"/>
    </location>
</feature>
<sequence>MKRKLIYTLIFSLSYFVVFAQEKKEDQKEKVKWHYQPNFMVGFDLLNTGASFFSDRKLYQGFISSRIKDKVHGVIDAGFESNVYQKNGYDAKVDGAFLRLGGFYMLARDPENEFNGFYGGGKLAGAFYKQEYMAIPVRGYGGSSASVAFPSSTQSSYWIEASLGGRVQLFESNFYIDVNLQPKYLIYTTKQDEIQPMIVPGFGRSSGKFTMGFAWNIAYKF</sequence>
<comment type="caution">
    <text evidence="2">The sequence shown here is derived from an EMBL/GenBank/DDBJ whole genome shotgun (WGS) entry which is preliminary data.</text>
</comment>
<dbReference type="InterPro" id="IPR046111">
    <property type="entry name" value="DUF6048"/>
</dbReference>
<evidence type="ECO:0000313" key="2">
    <source>
        <dbReference type="EMBL" id="KIC64601.1"/>
    </source>
</evidence>
<dbReference type="Pfam" id="PF19515">
    <property type="entry name" value="DUF6048"/>
    <property type="match status" value="1"/>
</dbReference>
<gene>
    <name evidence="2" type="ORF">RM51_03425</name>
</gene>
<organism evidence="2 3">
    <name type="scientific">Chryseobacterium taiwanense</name>
    <dbReference type="NCBI Taxonomy" id="363331"/>
    <lineage>
        <taxon>Bacteria</taxon>
        <taxon>Pseudomonadati</taxon>
        <taxon>Bacteroidota</taxon>
        <taxon>Flavobacteriia</taxon>
        <taxon>Flavobacteriales</taxon>
        <taxon>Weeksellaceae</taxon>
        <taxon>Chryseobacterium group</taxon>
        <taxon>Chryseobacterium</taxon>
    </lineage>
</organism>
<evidence type="ECO:0008006" key="4">
    <source>
        <dbReference type="Google" id="ProtNLM"/>
    </source>
</evidence>